<sequence length="29" mass="3008">MVLAGNLVGSYSVNVAKFSSVCALSSFEK</sequence>
<evidence type="ECO:0000313" key="1">
    <source>
        <dbReference type="EMBL" id="JAH02426.1"/>
    </source>
</evidence>
<proteinExistence type="predicted"/>
<protein>
    <submittedName>
        <fullName evidence="1">Uncharacterized protein</fullName>
    </submittedName>
</protein>
<organism evidence="1">
    <name type="scientific">Anguilla anguilla</name>
    <name type="common">European freshwater eel</name>
    <name type="synonym">Muraena anguilla</name>
    <dbReference type="NCBI Taxonomy" id="7936"/>
    <lineage>
        <taxon>Eukaryota</taxon>
        <taxon>Metazoa</taxon>
        <taxon>Chordata</taxon>
        <taxon>Craniata</taxon>
        <taxon>Vertebrata</taxon>
        <taxon>Euteleostomi</taxon>
        <taxon>Actinopterygii</taxon>
        <taxon>Neopterygii</taxon>
        <taxon>Teleostei</taxon>
        <taxon>Anguilliformes</taxon>
        <taxon>Anguillidae</taxon>
        <taxon>Anguilla</taxon>
    </lineage>
</organism>
<accession>A0A0E9PCP4</accession>
<dbReference type="AlphaFoldDB" id="A0A0E9PCP4"/>
<name>A0A0E9PCP4_ANGAN</name>
<reference evidence="1" key="1">
    <citation type="submission" date="2014-11" db="EMBL/GenBank/DDBJ databases">
        <authorList>
            <person name="Amaro Gonzalez C."/>
        </authorList>
    </citation>
    <scope>NUCLEOTIDE SEQUENCE</scope>
</reference>
<dbReference type="EMBL" id="GBXM01106151">
    <property type="protein sequence ID" value="JAH02426.1"/>
    <property type="molecule type" value="Transcribed_RNA"/>
</dbReference>
<reference evidence="1" key="2">
    <citation type="journal article" date="2015" name="Fish Shellfish Immunol.">
        <title>Early steps in the European eel (Anguilla anguilla)-Vibrio vulnificus interaction in the gills: Role of the RtxA13 toxin.</title>
        <authorList>
            <person name="Callol A."/>
            <person name="Pajuelo D."/>
            <person name="Ebbesson L."/>
            <person name="Teles M."/>
            <person name="MacKenzie S."/>
            <person name="Amaro C."/>
        </authorList>
    </citation>
    <scope>NUCLEOTIDE SEQUENCE</scope>
</reference>